<dbReference type="EMBL" id="MU393471">
    <property type="protein sequence ID" value="KAI4865523.1"/>
    <property type="molecule type" value="Genomic_DNA"/>
</dbReference>
<sequence>MRDRHLLQDVESGHNKDDTKTEPGASELEGRDDGETDLGIQNDDPNGSQTKPGQLQGWAFYVLMTSVTLGVILNAFNSTTLGTAIPAITAEFDTVDDVGWYSSAYLIANCVMVPFVGKLYKSFRIKVVFVIFIIIFEIGSLLAALSTSSMMLVIARAISGIGGSGILNGASTIVAATVPIAERSFLNGIILGCFAVGQAAGPLIGGALTQEITWRWCFYINLPIGGLVVFLFLFVVRLPIPTLSKKQMSLSEKILDIDFVGFVAFAAASIMLLIGLQWGGTEYPWNSATVVGLICGGVVTFMVVGGWFVYKGESALLPPRLLRNRINVMITITSFAQSGGTLTALYWLPVWFQAIKDTSALQSGVMILPLILSQLVASVACGAIVQKTGYYLPEVIAGNALVAVGAGLTSTFSPTSSLGEIIGYQILMGAGRGFVLQLLVTAMQANVPREDASIATAYAMFSQLLGGAFFSAIAKTIFTSSIGGALAKFAPGIDPSLLIDTGVTEISGVISPDQVEGAILAYNEAISHVFYLQLAAACCAFCSGWGMGWRNLKEVKQEKGNVDSSDAETTAKPTSKE</sequence>
<comment type="caution">
    <text evidence="1">The sequence shown here is derived from an EMBL/GenBank/DDBJ whole genome shotgun (WGS) entry which is preliminary data.</text>
</comment>
<organism evidence="1 2">
    <name type="scientific">Hypoxylon rubiginosum</name>
    <dbReference type="NCBI Taxonomy" id="110542"/>
    <lineage>
        <taxon>Eukaryota</taxon>
        <taxon>Fungi</taxon>
        <taxon>Dikarya</taxon>
        <taxon>Ascomycota</taxon>
        <taxon>Pezizomycotina</taxon>
        <taxon>Sordariomycetes</taxon>
        <taxon>Xylariomycetidae</taxon>
        <taxon>Xylariales</taxon>
        <taxon>Hypoxylaceae</taxon>
        <taxon>Hypoxylon</taxon>
    </lineage>
</organism>
<evidence type="ECO:0000313" key="1">
    <source>
        <dbReference type="EMBL" id="KAI4865523.1"/>
    </source>
</evidence>
<keyword evidence="2" id="KW-1185">Reference proteome</keyword>
<gene>
    <name evidence="1" type="ORF">F4820DRAFT_448013</name>
</gene>
<name>A0ACB9Z1K5_9PEZI</name>
<accession>A0ACB9Z1K5</accession>
<proteinExistence type="predicted"/>
<evidence type="ECO:0000313" key="2">
    <source>
        <dbReference type="Proteomes" id="UP001497700"/>
    </source>
</evidence>
<reference evidence="1 2" key="1">
    <citation type="journal article" date="2022" name="New Phytol.">
        <title>Ecological generalism drives hyperdiversity of secondary metabolite gene clusters in xylarialean endophytes.</title>
        <authorList>
            <person name="Franco M.E.E."/>
            <person name="Wisecaver J.H."/>
            <person name="Arnold A.E."/>
            <person name="Ju Y.M."/>
            <person name="Slot J.C."/>
            <person name="Ahrendt S."/>
            <person name="Moore L.P."/>
            <person name="Eastman K.E."/>
            <person name="Scott K."/>
            <person name="Konkel Z."/>
            <person name="Mondo S.J."/>
            <person name="Kuo A."/>
            <person name="Hayes R.D."/>
            <person name="Haridas S."/>
            <person name="Andreopoulos B."/>
            <person name="Riley R."/>
            <person name="LaButti K."/>
            <person name="Pangilinan J."/>
            <person name="Lipzen A."/>
            <person name="Amirebrahimi M."/>
            <person name="Yan J."/>
            <person name="Adam C."/>
            <person name="Keymanesh K."/>
            <person name="Ng V."/>
            <person name="Louie K."/>
            <person name="Northen T."/>
            <person name="Drula E."/>
            <person name="Henrissat B."/>
            <person name="Hsieh H.M."/>
            <person name="Youens-Clark K."/>
            <person name="Lutzoni F."/>
            <person name="Miadlikowska J."/>
            <person name="Eastwood D.C."/>
            <person name="Hamelin R.C."/>
            <person name="Grigoriev I.V."/>
            <person name="U'Ren J.M."/>
        </authorList>
    </citation>
    <scope>NUCLEOTIDE SEQUENCE [LARGE SCALE GENOMIC DNA]</scope>
    <source>
        <strain evidence="1 2">CBS 119005</strain>
    </source>
</reference>
<protein>
    <submittedName>
        <fullName evidence="1">MFS general substrate transporter</fullName>
    </submittedName>
</protein>
<dbReference type="Proteomes" id="UP001497700">
    <property type="component" value="Unassembled WGS sequence"/>
</dbReference>